<dbReference type="RefSeq" id="XP_007404807.1">
    <property type="nucleotide sequence ID" value="XM_007404745.1"/>
</dbReference>
<feature type="region of interest" description="Disordered" evidence="5">
    <location>
        <begin position="1"/>
        <end position="73"/>
    </location>
</feature>
<accession>F4R6M7</accession>
<dbReference type="InterPro" id="IPR000571">
    <property type="entry name" value="Znf_CCCH"/>
</dbReference>
<proteinExistence type="predicted"/>
<dbReference type="InParanoid" id="F4R6M7"/>
<dbReference type="SUPFAM" id="SSF90229">
    <property type="entry name" value="CCCH zinc finger"/>
    <property type="match status" value="1"/>
</dbReference>
<dbReference type="Gene3D" id="4.10.1000.10">
    <property type="entry name" value="Zinc finger, CCCH-type"/>
    <property type="match status" value="1"/>
</dbReference>
<dbReference type="eggNOG" id="KOG1039">
    <property type="taxonomic scope" value="Eukaryota"/>
</dbReference>
<sequence>MVNDQLDHKNKSRRTSFVTPEKLLIQKHKHQHRQDQPLNSPKDPPSSPWSPAPKTPTTKSSPQSALTESSKKPGSKVSHVICKFYKAGNCSAGSACQFSHNLPEVGQGKPVCQWFVKGNCRFAHKCALAHILPGQPMSMDRKNKRAAQAAAREAAAPINTVLANANEHHPLSGSPHDLSFHHNQHSANAHSDSTDPSDYGQSDPVHSNHSHLNSINLHSHLLSDFDGDQTPNLTDELEFGLPDDFTHPSLRSHHLGYPLSPQHAHPANYPVAVPSPIQTHLTTDVFGDHPSYAYNSRPVSPAQPRISIARSPARPRDQSPSPFGYGSPFSAPGSRSVFLPRSGSFSSEDGFPKRAPSVGASPRQPSFANNHPHSDDGTIWNHLDAEDDVTELLPSSLHSLLTPEERQRQHLRKHTHQLFSQSVPVDHPINKSLSGLPRPAIVLQDPPSLSVSPLPSLSVCSRSPPNLMLAHQRETSASTLRGQGHTQLSSSYIPPSHNMDSWQTVHQNVEINQHTQTLSPSLISSSRQDNQIYGHEPGSSLPQGLAAGLSRLHFQPPLHTGLTPSCSPSSNSIISGFANGHDPFGRDGTVSPPASNSTFGTTTTSTYFNPSLKSSDEFNGNNLRMPSALSQRLAGLNSSSHSTTTTAFNGISNSSTAIGRPLYTNSSPLSRNVSFGFDAYRATEEEESFESSLHSHPQQDRYHSTHQNQNQNRLRDLYNDDDAPFELEI</sequence>
<dbReference type="SMART" id="SM00356">
    <property type="entry name" value="ZnF_C3H1"/>
    <property type="match status" value="2"/>
</dbReference>
<organism evidence="8">
    <name type="scientific">Melampsora larici-populina (strain 98AG31 / pathotype 3-4-7)</name>
    <name type="common">Poplar leaf rust fungus</name>
    <dbReference type="NCBI Taxonomy" id="747676"/>
    <lineage>
        <taxon>Eukaryota</taxon>
        <taxon>Fungi</taxon>
        <taxon>Dikarya</taxon>
        <taxon>Basidiomycota</taxon>
        <taxon>Pucciniomycotina</taxon>
        <taxon>Pucciniomycetes</taxon>
        <taxon>Pucciniales</taxon>
        <taxon>Melampsoraceae</taxon>
        <taxon>Melampsora</taxon>
    </lineage>
</organism>
<evidence type="ECO:0000256" key="2">
    <source>
        <dbReference type="ARBA" id="ARBA00022771"/>
    </source>
</evidence>
<dbReference type="PROSITE" id="PS50103">
    <property type="entry name" value="ZF_C3H1"/>
    <property type="match status" value="2"/>
</dbReference>
<dbReference type="GO" id="GO:0008270">
    <property type="term" value="F:zinc ion binding"/>
    <property type="evidence" value="ECO:0007669"/>
    <property type="project" value="UniProtKB-KW"/>
</dbReference>
<evidence type="ECO:0000313" key="8">
    <source>
        <dbReference type="Proteomes" id="UP000001072"/>
    </source>
</evidence>
<keyword evidence="1 4" id="KW-0479">Metal-binding</keyword>
<feature type="region of interest" description="Disordered" evidence="5">
    <location>
        <begin position="475"/>
        <end position="495"/>
    </location>
</feature>
<dbReference type="HOGENOM" id="CLU_023875_0_0_1"/>
<dbReference type="EMBL" id="GL883091">
    <property type="protein sequence ID" value="EGG12432.1"/>
    <property type="molecule type" value="Genomic_DNA"/>
</dbReference>
<feature type="compositionally biased region" description="Pro residues" evidence="5">
    <location>
        <begin position="42"/>
        <end position="54"/>
    </location>
</feature>
<keyword evidence="2 4" id="KW-0863">Zinc-finger</keyword>
<dbReference type="VEuPathDB" id="FungiDB:MELLADRAFT_76465"/>
<feature type="zinc finger region" description="C3H1-type" evidence="4">
    <location>
        <begin position="106"/>
        <end position="133"/>
    </location>
</feature>
<evidence type="ECO:0000256" key="3">
    <source>
        <dbReference type="ARBA" id="ARBA00022833"/>
    </source>
</evidence>
<name>F4R6M7_MELLP</name>
<evidence type="ECO:0000256" key="1">
    <source>
        <dbReference type="ARBA" id="ARBA00022723"/>
    </source>
</evidence>
<keyword evidence="3 4" id="KW-0862">Zinc</keyword>
<feature type="zinc finger region" description="C3H1-type" evidence="4">
    <location>
        <begin position="76"/>
        <end position="103"/>
    </location>
</feature>
<feature type="compositionally biased region" description="Low complexity" evidence="5">
    <location>
        <begin position="55"/>
        <end position="64"/>
    </location>
</feature>
<feature type="region of interest" description="Disordered" evidence="5">
    <location>
        <begin position="686"/>
        <end position="721"/>
    </location>
</feature>
<dbReference type="OrthoDB" id="411372at2759"/>
<evidence type="ECO:0000259" key="6">
    <source>
        <dbReference type="PROSITE" id="PS50103"/>
    </source>
</evidence>
<dbReference type="STRING" id="747676.F4R6M7"/>
<dbReference type="InterPro" id="IPR036855">
    <property type="entry name" value="Znf_CCCH_sf"/>
</dbReference>
<dbReference type="Pfam" id="PF00642">
    <property type="entry name" value="zf-CCCH"/>
    <property type="match status" value="1"/>
</dbReference>
<feature type="domain" description="C3H1-type" evidence="6">
    <location>
        <begin position="76"/>
        <end position="103"/>
    </location>
</feature>
<reference evidence="8" key="1">
    <citation type="journal article" date="2011" name="Proc. Natl. Acad. Sci. U.S.A.">
        <title>Obligate biotrophy features unraveled by the genomic analysis of rust fungi.</title>
        <authorList>
            <person name="Duplessis S."/>
            <person name="Cuomo C.A."/>
            <person name="Lin Y.-C."/>
            <person name="Aerts A."/>
            <person name="Tisserant E."/>
            <person name="Veneault-Fourrey C."/>
            <person name="Joly D.L."/>
            <person name="Hacquard S."/>
            <person name="Amselem J."/>
            <person name="Cantarel B.L."/>
            <person name="Chiu R."/>
            <person name="Coutinho P.M."/>
            <person name="Feau N."/>
            <person name="Field M."/>
            <person name="Frey P."/>
            <person name="Gelhaye E."/>
            <person name="Goldberg J."/>
            <person name="Grabherr M.G."/>
            <person name="Kodira C.D."/>
            <person name="Kohler A."/>
            <person name="Kuees U."/>
            <person name="Lindquist E.A."/>
            <person name="Lucas S.M."/>
            <person name="Mago R."/>
            <person name="Mauceli E."/>
            <person name="Morin E."/>
            <person name="Murat C."/>
            <person name="Pangilinan J.L."/>
            <person name="Park R."/>
            <person name="Pearson M."/>
            <person name="Quesneville H."/>
            <person name="Rouhier N."/>
            <person name="Sakthikumar S."/>
            <person name="Salamov A.A."/>
            <person name="Schmutz J."/>
            <person name="Selles B."/>
            <person name="Shapiro H."/>
            <person name="Tanguay P."/>
            <person name="Tuskan G.A."/>
            <person name="Henrissat B."/>
            <person name="Van de Peer Y."/>
            <person name="Rouze P."/>
            <person name="Ellis J.G."/>
            <person name="Dodds P.N."/>
            <person name="Schein J.E."/>
            <person name="Zhong S."/>
            <person name="Hamelin R.C."/>
            <person name="Grigoriev I.V."/>
            <person name="Szabo L.J."/>
            <person name="Martin F."/>
        </authorList>
    </citation>
    <scope>NUCLEOTIDE SEQUENCE [LARGE SCALE GENOMIC DNA]</scope>
    <source>
        <strain evidence="8">98AG31 / pathotype 3-4-7</strain>
    </source>
</reference>
<protein>
    <recommendedName>
        <fullName evidence="6">C3H1-type domain-containing protein</fullName>
    </recommendedName>
</protein>
<evidence type="ECO:0000256" key="5">
    <source>
        <dbReference type="SAM" id="MobiDB-lite"/>
    </source>
</evidence>
<dbReference type="KEGG" id="mlr:MELLADRAFT_76465"/>
<dbReference type="AlphaFoldDB" id="F4R6M7"/>
<evidence type="ECO:0000313" key="7">
    <source>
        <dbReference type="EMBL" id="EGG12432.1"/>
    </source>
</evidence>
<feature type="region of interest" description="Disordered" evidence="5">
    <location>
        <begin position="166"/>
        <end position="211"/>
    </location>
</feature>
<dbReference type="Proteomes" id="UP000001072">
    <property type="component" value="Unassembled WGS sequence"/>
</dbReference>
<keyword evidence="8" id="KW-1185">Reference proteome</keyword>
<evidence type="ECO:0000256" key="4">
    <source>
        <dbReference type="PROSITE-ProRule" id="PRU00723"/>
    </source>
</evidence>
<feature type="compositionally biased region" description="Polar residues" evidence="5">
    <location>
        <begin position="185"/>
        <end position="200"/>
    </location>
</feature>
<feature type="region of interest" description="Disordered" evidence="5">
    <location>
        <begin position="340"/>
        <end position="379"/>
    </location>
</feature>
<dbReference type="GeneID" id="18932792"/>
<feature type="domain" description="C3H1-type" evidence="6">
    <location>
        <begin position="106"/>
        <end position="133"/>
    </location>
</feature>
<gene>
    <name evidence="7" type="ORF">MELLADRAFT_76465</name>
</gene>